<dbReference type="PANTHER" id="PTHR42718:SF46">
    <property type="entry name" value="BLR6921 PROTEIN"/>
    <property type="match status" value="1"/>
</dbReference>
<protein>
    <submittedName>
        <fullName evidence="9">MFS transporter</fullName>
    </submittedName>
</protein>
<comment type="caution">
    <text evidence="9">The sequence shown here is derived from an EMBL/GenBank/DDBJ whole genome shotgun (WGS) entry which is preliminary data.</text>
</comment>
<reference evidence="9 10" key="1">
    <citation type="submission" date="2019-07" db="EMBL/GenBank/DDBJ databases">
        <title>Rhodococcus cavernicolus sp. nov., isolated from a cave.</title>
        <authorList>
            <person name="Lee S.D."/>
        </authorList>
    </citation>
    <scope>NUCLEOTIDE SEQUENCE [LARGE SCALE GENOMIC DNA]</scope>
    <source>
        <strain evidence="9 10">C1-24</strain>
    </source>
</reference>
<proteinExistence type="predicted"/>
<keyword evidence="5 7" id="KW-1133">Transmembrane helix</keyword>
<dbReference type="SUPFAM" id="SSF103473">
    <property type="entry name" value="MFS general substrate transporter"/>
    <property type="match status" value="1"/>
</dbReference>
<sequence>MTQLLAERPQKFRTFHGHPTLVLTLILTCQLMVVLDATIVNVALPHIQSALHFSATDLSWVVSAYTLTFGGLLLLGARAGDILGRRRTFLFGVALFTLASLIGGFSTSAGMLLAARAVQGVGAAVAAPAGLALLTTMFSEGRERTRALALYTAVSIGGAAIGLIAGGMLTEWTSWRWVLFVNIPIGVFLVVGAAAVLPETQRHTGKFDIAGAVTSTVGMTALVYRFVHAASAGWSDPQTVASFLIGVAMLGTFVVVERRAVAPITPLALFADGRRNATYLGRLLMVAGVMGMFFFLTQFLQDVLGYSALQTGFAFLPLTVALFTSSQFTSRVLMERFAARTLMLSGLALSTAGLFWLTFLSEQSAYWQLLGPVVMFGIGNGTAFLPLTTASLAGVAPEDSGAASGLLNVMQQAGGALGLAVLVTVFGSASRGATPPLGASAQEAARFAFVAGAERTFQFAAAFLLAAMVLLAITQRKPNARRGPKDQLRTG</sequence>
<evidence type="ECO:0000256" key="7">
    <source>
        <dbReference type="SAM" id="Phobius"/>
    </source>
</evidence>
<dbReference type="AlphaFoldDB" id="A0A5A7SAC6"/>
<evidence type="ECO:0000256" key="4">
    <source>
        <dbReference type="ARBA" id="ARBA00022692"/>
    </source>
</evidence>
<keyword evidence="3" id="KW-1003">Cell membrane</keyword>
<keyword evidence="10" id="KW-1185">Reference proteome</keyword>
<evidence type="ECO:0000313" key="10">
    <source>
        <dbReference type="Proteomes" id="UP000322244"/>
    </source>
</evidence>
<evidence type="ECO:0000256" key="3">
    <source>
        <dbReference type="ARBA" id="ARBA00022475"/>
    </source>
</evidence>
<organism evidence="9 10">
    <name type="scientific">Antrihabitans cavernicola</name>
    <dbReference type="NCBI Taxonomy" id="2495913"/>
    <lineage>
        <taxon>Bacteria</taxon>
        <taxon>Bacillati</taxon>
        <taxon>Actinomycetota</taxon>
        <taxon>Actinomycetes</taxon>
        <taxon>Mycobacteriales</taxon>
        <taxon>Nocardiaceae</taxon>
        <taxon>Antrihabitans</taxon>
    </lineage>
</organism>
<feature type="domain" description="Major facilitator superfamily (MFS) profile" evidence="8">
    <location>
        <begin position="22"/>
        <end position="479"/>
    </location>
</feature>
<feature type="transmembrane region" description="Helical" evidence="7">
    <location>
        <begin position="117"/>
        <end position="136"/>
    </location>
</feature>
<dbReference type="Gene3D" id="1.20.1720.10">
    <property type="entry name" value="Multidrug resistance protein D"/>
    <property type="match status" value="1"/>
</dbReference>
<dbReference type="GO" id="GO:0022857">
    <property type="term" value="F:transmembrane transporter activity"/>
    <property type="evidence" value="ECO:0007669"/>
    <property type="project" value="InterPro"/>
</dbReference>
<feature type="transmembrane region" description="Helical" evidence="7">
    <location>
        <begin position="21"/>
        <end position="46"/>
    </location>
</feature>
<accession>A0A5A7SAC6</accession>
<feature type="transmembrane region" description="Helical" evidence="7">
    <location>
        <begin position="239"/>
        <end position="256"/>
    </location>
</feature>
<evidence type="ECO:0000256" key="2">
    <source>
        <dbReference type="ARBA" id="ARBA00022448"/>
    </source>
</evidence>
<feature type="transmembrane region" description="Helical" evidence="7">
    <location>
        <begin position="148"/>
        <end position="169"/>
    </location>
</feature>
<feature type="transmembrane region" description="Helical" evidence="7">
    <location>
        <begin position="365"/>
        <end position="385"/>
    </location>
</feature>
<feature type="transmembrane region" description="Helical" evidence="7">
    <location>
        <begin position="58"/>
        <end position="77"/>
    </location>
</feature>
<feature type="transmembrane region" description="Helical" evidence="7">
    <location>
        <begin position="337"/>
        <end position="359"/>
    </location>
</feature>
<feature type="transmembrane region" description="Helical" evidence="7">
    <location>
        <begin position="89"/>
        <end position="111"/>
    </location>
</feature>
<dbReference type="InterPro" id="IPR020846">
    <property type="entry name" value="MFS_dom"/>
</dbReference>
<dbReference type="InterPro" id="IPR036259">
    <property type="entry name" value="MFS_trans_sf"/>
</dbReference>
<name>A0A5A7SAC6_9NOCA</name>
<dbReference type="CDD" id="cd17321">
    <property type="entry name" value="MFS_MMR_MDR_like"/>
    <property type="match status" value="1"/>
</dbReference>
<dbReference type="Proteomes" id="UP000322244">
    <property type="component" value="Unassembled WGS sequence"/>
</dbReference>
<evidence type="ECO:0000313" key="9">
    <source>
        <dbReference type="EMBL" id="KAA0023128.1"/>
    </source>
</evidence>
<dbReference type="RefSeq" id="WP_149430385.1">
    <property type="nucleotide sequence ID" value="NZ_VLNY01000004.1"/>
</dbReference>
<dbReference type="InterPro" id="IPR011701">
    <property type="entry name" value="MFS"/>
</dbReference>
<feature type="transmembrane region" description="Helical" evidence="7">
    <location>
        <begin position="406"/>
        <end position="427"/>
    </location>
</feature>
<comment type="subcellular location">
    <subcellularLocation>
        <location evidence="1">Cell membrane</location>
        <topology evidence="1">Multi-pass membrane protein</topology>
    </subcellularLocation>
</comment>
<gene>
    <name evidence="9" type="ORF">FOY51_11680</name>
</gene>
<dbReference type="Pfam" id="PF07690">
    <property type="entry name" value="MFS_1"/>
    <property type="match status" value="1"/>
</dbReference>
<evidence type="ECO:0000259" key="8">
    <source>
        <dbReference type="PROSITE" id="PS50850"/>
    </source>
</evidence>
<evidence type="ECO:0000256" key="5">
    <source>
        <dbReference type="ARBA" id="ARBA00022989"/>
    </source>
</evidence>
<feature type="transmembrane region" description="Helical" evidence="7">
    <location>
        <begin position="277"/>
        <end position="297"/>
    </location>
</feature>
<feature type="transmembrane region" description="Helical" evidence="7">
    <location>
        <begin position="456"/>
        <end position="473"/>
    </location>
</feature>
<evidence type="ECO:0000256" key="6">
    <source>
        <dbReference type="ARBA" id="ARBA00023136"/>
    </source>
</evidence>
<dbReference type="Gene3D" id="1.20.1250.20">
    <property type="entry name" value="MFS general substrate transporter like domains"/>
    <property type="match status" value="1"/>
</dbReference>
<dbReference type="PROSITE" id="PS50850">
    <property type="entry name" value="MFS"/>
    <property type="match status" value="1"/>
</dbReference>
<dbReference type="EMBL" id="VLNY01000004">
    <property type="protein sequence ID" value="KAA0023128.1"/>
    <property type="molecule type" value="Genomic_DNA"/>
</dbReference>
<evidence type="ECO:0000256" key="1">
    <source>
        <dbReference type="ARBA" id="ARBA00004651"/>
    </source>
</evidence>
<dbReference type="PANTHER" id="PTHR42718">
    <property type="entry name" value="MAJOR FACILITATOR SUPERFAMILY MULTIDRUG TRANSPORTER MFSC"/>
    <property type="match status" value="1"/>
</dbReference>
<feature type="transmembrane region" description="Helical" evidence="7">
    <location>
        <begin position="175"/>
        <end position="197"/>
    </location>
</feature>
<dbReference type="GO" id="GO:0005886">
    <property type="term" value="C:plasma membrane"/>
    <property type="evidence" value="ECO:0007669"/>
    <property type="project" value="UniProtKB-SubCell"/>
</dbReference>
<feature type="transmembrane region" description="Helical" evidence="7">
    <location>
        <begin position="303"/>
        <end position="325"/>
    </location>
</feature>
<feature type="transmembrane region" description="Helical" evidence="7">
    <location>
        <begin position="209"/>
        <end position="227"/>
    </location>
</feature>
<keyword evidence="6 7" id="KW-0472">Membrane</keyword>
<dbReference type="OrthoDB" id="4325372at2"/>
<keyword evidence="4 7" id="KW-0812">Transmembrane</keyword>
<keyword evidence="2" id="KW-0813">Transport</keyword>